<sequence length="254" mass="29369">MKSAFQKREPRYPEGWELLPAGDMVKQAVQDVCNDYSQRIFGYHFVKLGSLSSQITLAKCPITHQINHTATQHAWSGVVGQSHQLPYSENSVDGFLLANELDFVQDPHQVLREVDRVINQNGYVIISGFNPLSLTGVGKYLPLKRGNILHDARFFTSSRIKDWLQLLGFEIVEQRQVLFSMLFFNYKSQYPSKLQKWLSHYCPWCSSVYIILAKKRVYPMTTIRPKWKLQPQFNPVGASMREGTFSPVIKRKKR</sequence>
<evidence type="ECO:0000313" key="2">
    <source>
        <dbReference type="EMBL" id="MCW8108291.1"/>
    </source>
</evidence>
<evidence type="ECO:0000313" key="3">
    <source>
        <dbReference type="Proteomes" id="UP001142810"/>
    </source>
</evidence>
<feature type="domain" description="Methyltransferase type 11" evidence="1">
    <location>
        <begin position="76"/>
        <end position="126"/>
    </location>
</feature>
<organism evidence="2 3">
    <name type="scientific">Alteromonas aquimaris</name>
    <dbReference type="NCBI Taxonomy" id="2998417"/>
    <lineage>
        <taxon>Bacteria</taxon>
        <taxon>Pseudomonadati</taxon>
        <taxon>Pseudomonadota</taxon>
        <taxon>Gammaproteobacteria</taxon>
        <taxon>Alteromonadales</taxon>
        <taxon>Alteromonadaceae</taxon>
        <taxon>Alteromonas/Salinimonas group</taxon>
        <taxon>Alteromonas</taxon>
    </lineage>
</organism>
<reference evidence="2" key="1">
    <citation type="submission" date="2022-11" db="EMBL/GenBank/DDBJ databases">
        <title>Alteromonas sp. nov., isolated from sea water of the Qingdao.</title>
        <authorList>
            <person name="Wang Q."/>
        </authorList>
    </citation>
    <scope>NUCLEOTIDE SEQUENCE</scope>
    <source>
        <strain evidence="2">ASW11-7</strain>
    </source>
</reference>
<dbReference type="InterPro" id="IPR029063">
    <property type="entry name" value="SAM-dependent_MTases_sf"/>
</dbReference>
<dbReference type="Pfam" id="PF08241">
    <property type="entry name" value="Methyltransf_11"/>
    <property type="match status" value="1"/>
</dbReference>
<dbReference type="Proteomes" id="UP001142810">
    <property type="component" value="Unassembled WGS sequence"/>
</dbReference>
<comment type="caution">
    <text evidence="2">The sequence shown here is derived from an EMBL/GenBank/DDBJ whole genome shotgun (WGS) entry which is preliminary data.</text>
</comment>
<gene>
    <name evidence="2" type="ORF">OPS25_07270</name>
</gene>
<dbReference type="RefSeq" id="WP_265616996.1">
    <property type="nucleotide sequence ID" value="NZ_JAPFRD010000009.1"/>
</dbReference>
<evidence type="ECO:0000259" key="1">
    <source>
        <dbReference type="Pfam" id="PF08241"/>
    </source>
</evidence>
<dbReference type="EMBL" id="JAPFRD010000009">
    <property type="protein sequence ID" value="MCW8108291.1"/>
    <property type="molecule type" value="Genomic_DNA"/>
</dbReference>
<dbReference type="GO" id="GO:0032259">
    <property type="term" value="P:methylation"/>
    <property type="evidence" value="ECO:0007669"/>
    <property type="project" value="UniProtKB-KW"/>
</dbReference>
<dbReference type="Gene3D" id="3.40.50.150">
    <property type="entry name" value="Vaccinia Virus protein VP39"/>
    <property type="match status" value="1"/>
</dbReference>
<protein>
    <submittedName>
        <fullName evidence="2">Class I SAM-dependent methyltransferase</fullName>
    </submittedName>
</protein>
<keyword evidence="2" id="KW-0808">Transferase</keyword>
<name>A0ABT3P692_9ALTE</name>
<dbReference type="InterPro" id="IPR013216">
    <property type="entry name" value="Methyltransf_11"/>
</dbReference>
<proteinExistence type="predicted"/>
<keyword evidence="3" id="KW-1185">Reference proteome</keyword>
<accession>A0ABT3P692</accession>
<dbReference type="GO" id="GO:0008168">
    <property type="term" value="F:methyltransferase activity"/>
    <property type="evidence" value="ECO:0007669"/>
    <property type="project" value="UniProtKB-KW"/>
</dbReference>
<keyword evidence="2" id="KW-0489">Methyltransferase</keyword>
<dbReference type="SUPFAM" id="SSF53335">
    <property type="entry name" value="S-adenosyl-L-methionine-dependent methyltransferases"/>
    <property type="match status" value="1"/>
</dbReference>